<dbReference type="Proteomes" id="UP000249616">
    <property type="component" value="Chromosome"/>
</dbReference>
<dbReference type="GO" id="GO:0005524">
    <property type="term" value="F:ATP binding"/>
    <property type="evidence" value="ECO:0007669"/>
    <property type="project" value="InterPro"/>
</dbReference>
<evidence type="ECO:0000313" key="3">
    <source>
        <dbReference type="EMBL" id="AWW41124.1"/>
    </source>
</evidence>
<organism evidence="3 4">
    <name type="scientific">Streptomyces cadmiisoli</name>
    <dbReference type="NCBI Taxonomy" id="2184053"/>
    <lineage>
        <taxon>Bacteria</taxon>
        <taxon>Bacillati</taxon>
        <taxon>Actinomycetota</taxon>
        <taxon>Actinomycetes</taxon>
        <taxon>Kitasatosporales</taxon>
        <taxon>Streptomycetaceae</taxon>
        <taxon>Streptomyces</taxon>
        <taxon>Streptomyces aurantiacus group</taxon>
    </lineage>
</organism>
<gene>
    <name evidence="3" type="ORF">DN051_34300</name>
</gene>
<evidence type="ECO:0000259" key="2">
    <source>
        <dbReference type="PROSITE" id="PS51192"/>
    </source>
</evidence>
<dbReference type="PROSITE" id="PS51192">
    <property type="entry name" value="HELICASE_ATP_BIND_1"/>
    <property type="match status" value="1"/>
</dbReference>
<evidence type="ECO:0000256" key="1">
    <source>
        <dbReference type="SAM" id="MobiDB-lite"/>
    </source>
</evidence>
<name>A0A2Z4J7L0_9ACTN</name>
<keyword evidence="4" id="KW-1185">Reference proteome</keyword>
<feature type="domain" description="Helicase ATP-binding" evidence="2">
    <location>
        <begin position="13"/>
        <end position="119"/>
    </location>
</feature>
<proteinExistence type="predicted"/>
<sequence>MRARRAHRPIAHPPLAVCHQTVEEAARLDTEIRYVRNGDQAFGPGVWITNYEMVERFDRAGLDAVVLDEASILKNHIGKTRTKLINHFAKVPYRLACTATPAPNAPQELTSQAEFLGAMRRTEMLATYFINDGKEWRLQHHGRPAMFYWMATWAAALRSPVDIGCPAGRYNLPPLSIRTHLVETRGLYALAGVAGRAETRAATVDDRVAHALTLVHAEPGEPWLLWAGRNDEADRLADGIPGAVNVHGSLSPEEKADHLLAFARGEIQHLVTKASIAGFGMNWQRCAHGVRRSQRLVGAVLPGHPPLLAVRPDPPCHRAHRAVRHRAGHCRQRQPQGPRGVSDGCRDGRCHGSWPGRGMFRPMWRFVHGSCCGPVRGGGGRTSPSSPVWRR</sequence>
<protein>
    <recommendedName>
        <fullName evidence="2">Helicase ATP-binding domain-containing protein</fullName>
    </recommendedName>
</protein>
<dbReference type="Gene3D" id="3.40.50.10810">
    <property type="entry name" value="Tandem AAA-ATPase domain"/>
    <property type="match status" value="1"/>
</dbReference>
<dbReference type="InterPro" id="IPR038718">
    <property type="entry name" value="SNF2-like_sf"/>
</dbReference>
<dbReference type="InterPro" id="IPR014001">
    <property type="entry name" value="Helicase_ATP-bd"/>
</dbReference>
<accession>A0A2Z4J7L0</accession>
<evidence type="ECO:0000313" key="4">
    <source>
        <dbReference type="Proteomes" id="UP000249616"/>
    </source>
</evidence>
<dbReference type="InterPro" id="IPR000330">
    <property type="entry name" value="SNF2_N"/>
</dbReference>
<feature type="region of interest" description="Disordered" evidence="1">
    <location>
        <begin position="325"/>
        <end position="344"/>
    </location>
</feature>
<dbReference type="EMBL" id="CP030073">
    <property type="protein sequence ID" value="AWW41124.1"/>
    <property type="molecule type" value="Genomic_DNA"/>
</dbReference>
<dbReference type="RefSeq" id="WP_053761801.1">
    <property type="nucleotide sequence ID" value="NZ_CP030073.1"/>
</dbReference>
<dbReference type="InterPro" id="IPR027417">
    <property type="entry name" value="P-loop_NTPase"/>
</dbReference>
<dbReference type="SUPFAM" id="SSF52540">
    <property type="entry name" value="P-loop containing nucleoside triphosphate hydrolases"/>
    <property type="match status" value="1"/>
</dbReference>
<dbReference type="Pfam" id="PF00176">
    <property type="entry name" value="SNF2-rel_dom"/>
    <property type="match status" value="1"/>
</dbReference>
<reference evidence="3 4" key="1">
    <citation type="journal article" date="2019" name="Int. J. Syst. Evol. Microbiol.">
        <title>Streptomyces cadmiisoli sp. nov., a novel actinomycete isolated from cadmium-contaminated soil.</title>
        <authorList>
            <person name="Li K."/>
            <person name="Tang X."/>
            <person name="Zhao J."/>
            <person name="Guo Y."/>
            <person name="Tang Y."/>
            <person name="Gao J."/>
        </authorList>
    </citation>
    <scope>NUCLEOTIDE SEQUENCE [LARGE SCALE GENOMIC DNA]</scope>
    <source>
        <strain evidence="3 4">ZFG47</strain>
    </source>
</reference>
<dbReference type="AlphaFoldDB" id="A0A2Z4J7L0"/>
<dbReference type="KEGG" id="scad:DN051_34300"/>